<evidence type="ECO:0000313" key="2">
    <source>
        <dbReference type="EMBL" id="CAK0906079.1"/>
    </source>
</evidence>
<feature type="region of interest" description="Disordered" evidence="1">
    <location>
        <begin position="136"/>
        <end position="184"/>
    </location>
</feature>
<feature type="non-terminal residue" evidence="2">
    <location>
        <position position="1"/>
    </location>
</feature>
<protein>
    <submittedName>
        <fullName evidence="2">Uncharacterized protein</fullName>
    </submittedName>
</protein>
<dbReference type="EMBL" id="CAUYUJ010021638">
    <property type="protein sequence ID" value="CAK0906079.1"/>
    <property type="molecule type" value="Genomic_DNA"/>
</dbReference>
<keyword evidence="3" id="KW-1185">Reference proteome</keyword>
<comment type="caution">
    <text evidence="2">The sequence shown here is derived from an EMBL/GenBank/DDBJ whole genome shotgun (WGS) entry which is preliminary data.</text>
</comment>
<evidence type="ECO:0000313" key="3">
    <source>
        <dbReference type="Proteomes" id="UP001189429"/>
    </source>
</evidence>
<sequence length="210" mass="22599">ELVPAEVDAAGERKKVEAVVHEPKIETQAFADMVDADAHVELVGAEPACAPPAREWAESWLNSADPRAGGGDPRLGEETEGELSQRPWAKRRLPALEALLVGGPSLLLADLGHGGRMIGLDSRGVTLAAEAVIAKTQRPKGKKTRNEKSGRSSVQGSFKGSGVAADRKAEDIEEMMEDKTHEAQDECEAQRIFVVFGVRLPMQESLREEG</sequence>
<accession>A0ABN9Y4T7</accession>
<gene>
    <name evidence="2" type="ORF">PCOR1329_LOCUS81546</name>
</gene>
<proteinExistence type="predicted"/>
<evidence type="ECO:0000256" key="1">
    <source>
        <dbReference type="SAM" id="MobiDB-lite"/>
    </source>
</evidence>
<reference evidence="2" key="1">
    <citation type="submission" date="2023-10" db="EMBL/GenBank/DDBJ databases">
        <authorList>
            <person name="Chen Y."/>
            <person name="Shah S."/>
            <person name="Dougan E. K."/>
            <person name="Thang M."/>
            <person name="Chan C."/>
        </authorList>
    </citation>
    <scope>NUCLEOTIDE SEQUENCE [LARGE SCALE GENOMIC DNA]</scope>
</reference>
<feature type="region of interest" description="Disordered" evidence="1">
    <location>
        <begin position="62"/>
        <end position="85"/>
    </location>
</feature>
<dbReference type="Proteomes" id="UP001189429">
    <property type="component" value="Unassembled WGS sequence"/>
</dbReference>
<organism evidence="2 3">
    <name type="scientific">Prorocentrum cordatum</name>
    <dbReference type="NCBI Taxonomy" id="2364126"/>
    <lineage>
        <taxon>Eukaryota</taxon>
        <taxon>Sar</taxon>
        <taxon>Alveolata</taxon>
        <taxon>Dinophyceae</taxon>
        <taxon>Prorocentrales</taxon>
        <taxon>Prorocentraceae</taxon>
        <taxon>Prorocentrum</taxon>
    </lineage>
</organism>
<name>A0ABN9Y4T7_9DINO</name>